<organism evidence="7 8">
    <name type="scientific">Bartonella kosoyi</name>
    <dbReference type="NCBI Taxonomy" id="2133959"/>
    <lineage>
        <taxon>Bacteria</taxon>
        <taxon>Pseudomonadati</taxon>
        <taxon>Pseudomonadota</taxon>
        <taxon>Alphaproteobacteria</taxon>
        <taxon>Hyphomicrobiales</taxon>
        <taxon>Bartonellaceae</taxon>
        <taxon>Bartonella</taxon>
    </lineage>
</organism>
<comment type="cofactor">
    <cofactor evidence="1">
        <name>FAD</name>
        <dbReference type="ChEBI" id="CHEBI:57692"/>
    </cofactor>
</comment>
<dbReference type="InterPro" id="IPR050416">
    <property type="entry name" value="FAD-linked_Oxidoreductase"/>
</dbReference>
<name>A0A5B9RMF4_9HYPH</name>
<dbReference type="GO" id="GO:0071949">
    <property type="term" value="F:FAD binding"/>
    <property type="evidence" value="ECO:0007669"/>
    <property type="project" value="InterPro"/>
</dbReference>
<dbReference type="PANTHER" id="PTHR42973">
    <property type="entry name" value="BINDING OXIDOREDUCTASE, PUTATIVE (AFU_ORTHOLOGUE AFUA_1G17690)-RELATED"/>
    <property type="match status" value="1"/>
</dbReference>
<dbReference type="Gene3D" id="3.30.43.10">
    <property type="entry name" value="Uridine Diphospho-n-acetylenolpyruvylglucosamine Reductase, domain 2"/>
    <property type="match status" value="1"/>
</dbReference>
<dbReference type="AlphaFoldDB" id="A0A5B9RMF4"/>
<dbReference type="InterPro" id="IPR016167">
    <property type="entry name" value="FAD-bd_PCMH_sub1"/>
</dbReference>
<dbReference type="EMBL" id="CP042964">
    <property type="protein sequence ID" value="QEG79289.1"/>
    <property type="molecule type" value="Genomic_DNA"/>
</dbReference>
<sequence length="456" mass="51299">MQENIIKAQRRLRDEIDPNNLIFPEEGEYENIRLAYNRMHDRRPMAIIQTLDVETLRAVLKIRRELGLNLAVRGRGHHIGGFSTIDNGILIDFSPFRGVKYNWASDLAIIQPGACLQDIDRQLEVHKRCIPAGTVSDTGITGLTLGGGIGWLVGSAGLTCDYLHSVRILLEDGELIEVNDKSHPELMSVCRGGGMGGFGLILELRFHTLPLKKITAGSIFFSQKDCVNVLNKLSKSHSKKQYSTVSMAPVLRKIYTGVELSVDLCSFGDDLSELNRLQSIIGGDWSNVKEVAYTDWQSNFDSDFLPPMRGYWKSVHFGSILPNSLVLKEICDKAPSSRCAVMIEFYNQRILQSKAINSCYPLRSSIVGVLVSARWEELSHDNLFISWVKQSANKLAIYGTVGEYSNYSSANETHLIKGYSIDKIKRFYELGQRYDPQQVFAHGHRSRIYRGECLNC</sequence>
<dbReference type="InterPro" id="IPR006094">
    <property type="entry name" value="Oxid_FAD_bind_N"/>
</dbReference>
<dbReference type="Gene3D" id="3.40.462.20">
    <property type="match status" value="1"/>
</dbReference>
<dbReference type="InterPro" id="IPR016166">
    <property type="entry name" value="FAD-bd_PCMH"/>
</dbReference>
<keyword evidence="5" id="KW-0560">Oxidoreductase</keyword>
<accession>A0A5B9RMF4</accession>
<evidence type="ECO:0000313" key="8">
    <source>
        <dbReference type="Proteomes" id="UP000321940"/>
    </source>
</evidence>
<evidence type="ECO:0000256" key="1">
    <source>
        <dbReference type="ARBA" id="ARBA00001974"/>
    </source>
</evidence>
<evidence type="ECO:0000313" key="7">
    <source>
        <dbReference type="EMBL" id="QEG79289.1"/>
    </source>
</evidence>
<dbReference type="Pfam" id="PF01565">
    <property type="entry name" value="FAD_binding_4"/>
    <property type="match status" value="1"/>
</dbReference>
<keyword evidence="7" id="KW-0614">Plasmid</keyword>
<dbReference type="Proteomes" id="UP000321940">
    <property type="component" value="Plasmid pTLV-1"/>
</dbReference>
<dbReference type="KEGG" id="bky:D1093_09725"/>
<keyword evidence="4" id="KW-0274">FAD</keyword>
<dbReference type="InterPro" id="IPR016169">
    <property type="entry name" value="FAD-bd_PCMH_sub2"/>
</dbReference>
<comment type="similarity">
    <text evidence="2">Belongs to the oxygen-dependent FAD-linked oxidoreductase family.</text>
</comment>
<feature type="domain" description="FAD-binding PCMH-type" evidence="6">
    <location>
        <begin position="40"/>
        <end position="211"/>
    </location>
</feature>
<evidence type="ECO:0000256" key="3">
    <source>
        <dbReference type="ARBA" id="ARBA00022630"/>
    </source>
</evidence>
<dbReference type="SUPFAM" id="SSF56176">
    <property type="entry name" value="FAD-binding/transporter-associated domain-like"/>
    <property type="match status" value="1"/>
</dbReference>
<protein>
    <submittedName>
        <fullName evidence="7">FAD-dependent oxidoreductase</fullName>
    </submittedName>
</protein>
<dbReference type="PANTHER" id="PTHR42973:SF39">
    <property type="entry name" value="FAD-BINDING PCMH-TYPE DOMAIN-CONTAINING PROTEIN"/>
    <property type="match status" value="1"/>
</dbReference>
<dbReference type="InterPro" id="IPR036318">
    <property type="entry name" value="FAD-bd_PCMH-like_sf"/>
</dbReference>
<dbReference type="Gene3D" id="3.30.465.10">
    <property type="match status" value="1"/>
</dbReference>
<gene>
    <name evidence="7" type="ORF">D1093_09725</name>
</gene>
<geneLocation type="plasmid" evidence="7 8">
    <name>pTLV-1</name>
</geneLocation>
<dbReference type="RefSeq" id="WP_150222399.1">
    <property type="nucleotide sequence ID" value="NZ_CP042964.1"/>
</dbReference>
<evidence type="ECO:0000256" key="4">
    <source>
        <dbReference type="ARBA" id="ARBA00022827"/>
    </source>
</evidence>
<evidence type="ECO:0000259" key="6">
    <source>
        <dbReference type="PROSITE" id="PS51387"/>
    </source>
</evidence>
<proteinExistence type="inferred from homology"/>
<evidence type="ECO:0000256" key="2">
    <source>
        <dbReference type="ARBA" id="ARBA00005466"/>
    </source>
</evidence>
<keyword evidence="8" id="KW-1185">Reference proteome</keyword>
<reference evidence="7 8" key="1">
    <citation type="journal article" date="2020" name="Int. J. Syst. Evol. Microbiol.">
        <title>Bartonella kosoyi sp. nov. and Bartonella krasnovii sp. nov., two novel species closely related to the zoonotic Bartonella elizabethae, isolated from black rats and wild desert rodent-fleas.</title>
        <authorList>
            <person name="Gutierrez R."/>
            <person name="Shalit T."/>
            <person name="Markus B."/>
            <person name="Yuan C."/>
            <person name="Nachum-Biala Y."/>
            <person name="Elad D."/>
            <person name="Harrus S."/>
        </authorList>
    </citation>
    <scope>NUCLEOTIDE SEQUENCE [LARGE SCALE GENOMIC DNA]</scope>
    <source>
        <strain evidence="7 8">Tel Aviv</strain>
        <plasmid evidence="7">pTLV-1</plasmid>
    </source>
</reference>
<keyword evidence="3" id="KW-0285">Flavoprotein</keyword>
<dbReference type="PROSITE" id="PS51387">
    <property type="entry name" value="FAD_PCMH"/>
    <property type="match status" value="1"/>
</dbReference>
<dbReference type="GO" id="GO:0016491">
    <property type="term" value="F:oxidoreductase activity"/>
    <property type="evidence" value="ECO:0007669"/>
    <property type="project" value="UniProtKB-KW"/>
</dbReference>
<evidence type="ECO:0000256" key="5">
    <source>
        <dbReference type="ARBA" id="ARBA00023002"/>
    </source>
</evidence>